<protein>
    <recommendedName>
        <fullName evidence="8">Major facilitator superfamily (MFS) profile domain-containing protein</fullName>
    </recommendedName>
</protein>
<feature type="transmembrane region" description="Helical" evidence="5">
    <location>
        <begin position="332"/>
        <end position="351"/>
    </location>
</feature>
<evidence type="ECO:0000256" key="1">
    <source>
        <dbReference type="ARBA" id="ARBA00004141"/>
    </source>
</evidence>
<keyword evidence="2 5" id="KW-0812">Transmembrane</keyword>
<evidence type="ECO:0000256" key="5">
    <source>
        <dbReference type="SAM" id="Phobius"/>
    </source>
</evidence>
<feature type="transmembrane region" description="Helical" evidence="5">
    <location>
        <begin position="161"/>
        <end position="179"/>
    </location>
</feature>
<dbReference type="InterPro" id="IPR011701">
    <property type="entry name" value="MFS"/>
</dbReference>
<dbReference type="Proteomes" id="UP000187209">
    <property type="component" value="Unassembled WGS sequence"/>
</dbReference>
<sequence length="408" mass="45170">MIEKKRWIMLFLYCFLQWSGGSIWITFASITKKSESYYSIHAAVLNLFSLSFLIMQFPMAPLSSVLFRRSYYWTMMLAFVISVIGVWVRVLAERNVAIALLGQTLVGAMNSMTLPGCAVLAKVWFEEKERPITVAIASTSSLLGAAYGLVIAPYFQNIQNLLLSQAAYMTLSGILNVILSRNIKVVTEENTNFKLELRLAMKDKYLVILIILISSALGVAYAITGIIYQILEPFGITEKQSGWIGFSMYIGGTTGGLLTSIVVLKTKNFVNPIRIFAAFSIFGIGFWGALADFPIADVIGAGFCGLGLYGIMPLGIQAVVDQNRHVPESISTNMIYLIAQALSVVYTYPMVYFDSFAMVSGIWLGVGLCTLSFVLLIMIYREILIEKYKEVNESVASSMKSVLNVQVN</sequence>
<dbReference type="PANTHER" id="PTHR10924:SF6">
    <property type="entry name" value="SOLUTE CARRIER FAMILY 49 MEMBER A3"/>
    <property type="match status" value="1"/>
</dbReference>
<dbReference type="Pfam" id="PF07690">
    <property type="entry name" value="MFS_1"/>
    <property type="match status" value="1"/>
</dbReference>
<feature type="transmembrane region" description="Helical" evidence="5">
    <location>
        <begin position="357"/>
        <end position="380"/>
    </location>
</feature>
<dbReference type="GO" id="GO:0016020">
    <property type="term" value="C:membrane"/>
    <property type="evidence" value="ECO:0007669"/>
    <property type="project" value="UniProtKB-SubCell"/>
</dbReference>
<dbReference type="PANTHER" id="PTHR10924">
    <property type="entry name" value="MAJOR FACILITATOR SUPERFAMILY PROTEIN-RELATED"/>
    <property type="match status" value="1"/>
</dbReference>
<evidence type="ECO:0000256" key="3">
    <source>
        <dbReference type="ARBA" id="ARBA00022989"/>
    </source>
</evidence>
<comment type="caution">
    <text evidence="6">The sequence shown here is derived from an EMBL/GenBank/DDBJ whole genome shotgun (WGS) entry which is preliminary data.</text>
</comment>
<gene>
    <name evidence="6" type="ORF">SteCoe_3938</name>
</gene>
<evidence type="ECO:0000313" key="7">
    <source>
        <dbReference type="Proteomes" id="UP000187209"/>
    </source>
</evidence>
<comment type="subcellular location">
    <subcellularLocation>
        <location evidence="1">Membrane</location>
        <topology evidence="1">Multi-pass membrane protein</topology>
    </subcellularLocation>
</comment>
<feature type="transmembrane region" description="Helical" evidence="5">
    <location>
        <begin position="71"/>
        <end position="90"/>
    </location>
</feature>
<dbReference type="OrthoDB" id="422206at2759"/>
<feature type="transmembrane region" description="Helical" evidence="5">
    <location>
        <begin position="96"/>
        <end position="120"/>
    </location>
</feature>
<evidence type="ECO:0000256" key="2">
    <source>
        <dbReference type="ARBA" id="ARBA00022692"/>
    </source>
</evidence>
<dbReference type="InterPro" id="IPR049680">
    <property type="entry name" value="FLVCR1-2_SLC49-like"/>
</dbReference>
<dbReference type="AlphaFoldDB" id="A0A1R2CVU0"/>
<dbReference type="InterPro" id="IPR036259">
    <property type="entry name" value="MFS_trans_sf"/>
</dbReference>
<dbReference type="EMBL" id="MPUH01000048">
    <property type="protein sequence ID" value="OMJ93122.1"/>
    <property type="molecule type" value="Genomic_DNA"/>
</dbReference>
<feature type="transmembrane region" description="Helical" evidence="5">
    <location>
        <begin position="36"/>
        <end position="59"/>
    </location>
</feature>
<feature type="transmembrane region" description="Helical" evidence="5">
    <location>
        <begin position="243"/>
        <end position="263"/>
    </location>
</feature>
<dbReference type="Gene3D" id="1.20.1250.20">
    <property type="entry name" value="MFS general substrate transporter like domains"/>
    <property type="match status" value="1"/>
</dbReference>
<name>A0A1R2CVU0_9CILI</name>
<keyword evidence="4 5" id="KW-0472">Membrane</keyword>
<evidence type="ECO:0000256" key="4">
    <source>
        <dbReference type="ARBA" id="ARBA00023136"/>
    </source>
</evidence>
<proteinExistence type="predicted"/>
<feature type="transmembrane region" description="Helical" evidence="5">
    <location>
        <begin position="275"/>
        <end position="293"/>
    </location>
</feature>
<organism evidence="6 7">
    <name type="scientific">Stentor coeruleus</name>
    <dbReference type="NCBI Taxonomy" id="5963"/>
    <lineage>
        <taxon>Eukaryota</taxon>
        <taxon>Sar</taxon>
        <taxon>Alveolata</taxon>
        <taxon>Ciliophora</taxon>
        <taxon>Postciliodesmatophora</taxon>
        <taxon>Heterotrichea</taxon>
        <taxon>Heterotrichida</taxon>
        <taxon>Stentoridae</taxon>
        <taxon>Stentor</taxon>
    </lineage>
</organism>
<dbReference type="GO" id="GO:0022857">
    <property type="term" value="F:transmembrane transporter activity"/>
    <property type="evidence" value="ECO:0007669"/>
    <property type="project" value="InterPro"/>
</dbReference>
<accession>A0A1R2CVU0</accession>
<feature type="transmembrane region" description="Helical" evidence="5">
    <location>
        <begin position="299"/>
        <end position="320"/>
    </location>
</feature>
<dbReference type="SUPFAM" id="SSF103473">
    <property type="entry name" value="MFS general substrate transporter"/>
    <property type="match status" value="1"/>
</dbReference>
<reference evidence="6 7" key="1">
    <citation type="submission" date="2016-11" db="EMBL/GenBank/DDBJ databases">
        <title>The macronuclear genome of Stentor coeruleus: a giant cell with tiny introns.</title>
        <authorList>
            <person name="Slabodnick M."/>
            <person name="Ruby J.G."/>
            <person name="Reiff S.B."/>
            <person name="Swart E.C."/>
            <person name="Gosai S."/>
            <person name="Prabakaran S."/>
            <person name="Witkowska E."/>
            <person name="Larue G.E."/>
            <person name="Fisher S."/>
            <person name="Freeman R.M."/>
            <person name="Gunawardena J."/>
            <person name="Chu W."/>
            <person name="Stover N.A."/>
            <person name="Gregory B.D."/>
            <person name="Nowacki M."/>
            <person name="Derisi J."/>
            <person name="Roy S.W."/>
            <person name="Marshall W.F."/>
            <person name="Sood P."/>
        </authorList>
    </citation>
    <scope>NUCLEOTIDE SEQUENCE [LARGE SCALE GENOMIC DNA]</scope>
    <source>
        <strain evidence="6">WM001</strain>
    </source>
</reference>
<evidence type="ECO:0000313" key="6">
    <source>
        <dbReference type="EMBL" id="OMJ93122.1"/>
    </source>
</evidence>
<feature type="transmembrane region" description="Helical" evidence="5">
    <location>
        <begin position="205"/>
        <end position="231"/>
    </location>
</feature>
<feature type="transmembrane region" description="Helical" evidence="5">
    <location>
        <begin position="7"/>
        <end position="30"/>
    </location>
</feature>
<keyword evidence="7" id="KW-1185">Reference proteome</keyword>
<feature type="transmembrane region" description="Helical" evidence="5">
    <location>
        <begin position="132"/>
        <end position="155"/>
    </location>
</feature>
<keyword evidence="3 5" id="KW-1133">Transmembrane helix</keyword>
<evidence type="ECO:0008006" key="8">
    <source>
        <dbReference type="Google" id="ProtNLM"/>
    </source>
</evidence>